<comment type="subcellular location">
    <subcellularLocation>
        <location evidence="1 8">Cell outer membrane</location>
        <topology evidence="1 8">Multi-pass membrane protein</topology>
    </subcellularLocation>
</comment>
<evidence type="ECO:0000256" key="9">
    <source>
        <dbReference type="RuleBase" id="RU003357"/>
    </source>
</evidence>
<feature type="chain" id="PRO_5045781770" evidence="10">
    <location>
        <begin position="20"/>
        <end position="675"/>
    </location>
</feature>
<keyword evidence="10" id="KW-0732">Signal</keyword>
<dbReference type="InterPro" id="IPR037066">
    <property type="entry name" value="Plug_dom_sf"/>
</dbReference>
<sequence>MKSVTLILISLLPAGIAAAQVSVKEDSLRTVVLREVNVSARQKTQQQHLFQFFRANRSATSEDVLSRLPEISMVRRGNYGMEPVIRSYNSGQVNLLLDGMRIHGACTDKMDPASIYIEPANLQSIEVRTTGGSLLNGSSLGGSINMKLAEASCHGSCCETGATFSGSSNTGFHSASRAFFQSLNLNYTTQKWGIAATGTYRKAGNYRDGSGHRVQFSQYEKVNYSLHGKFLLNYNTYLKVDLLADDGWNIGYAALPMDVGYANARIGAVSLVQENIPGGWRKIEAKLYANQVKHYMDDTHRPDVPMHMDMPGKSRTSGFYLEGTKSIGQRQSLTLRADASLTRLVASMTMYQEGQSPMYMLTWPDNRQRQTGVAAQYALQLDSLTQLQISARADYADFGLTTAMGKDQLAVFGYDNSQAHFFIPSVSAQLSRKLHRNLKATASLGFNGRTPTASELYGFYLFNQFDMHDYIGNPGLQQETAQQAELSLTWRKSKWKVQASGYVSRVNHYIMGVYDHSLSMMTIGARGVKRYQNLDYAILTGGEGSVMYQPFPKTQVVSVLKYAYAQNKEGDPLPMIAPLRNITNIRQHLGKLWLQGEMETAAVQRHVSEAANERETGSFQLFHFRLGYNGQLNNIPWQLNGGVENIFDAYYREHLDWGNIGRPGRNFFLQFGISF</sequence>
<keyword evidence="2 8" id="KW-0813">Transport</keyword>
<evidence type="ECO:0000256" key="1">
    <source>
        <dbReference type="ARBA" id="ARBA00004571"/>
    </source>
</evidence>
<feature type="domain" description="TonB-dependent receptor plug" evidence="12">
    <location>
        <begin position="55"/>
        <end position="142"/>
    </location>
</feature>
<feature type="domain" description="TonB-dependent receptor-like beta-barrel" evidence="11">
    <location>
        <begin position="174"/>
        <end position="646"/>
    </location>
</feature>
<comment type="similarity">
    <text evidence="8 9">Belongs to the TonB-dependent receptor family.</text>
</comment>
<dbReference type="EMBL" id="CP149822">
    <property type="protein sequence ID" value="WZN41314.1"/>
    <property type="molecule type" value="Genomic_DNA"/>
</dbReference>
<dbReference type="InterPro" id="IPR039426">
    <property type="entry name" value="TonB-dep_rcpt-like"/>
</dbReference>
<dbReference type="PANTHER" id="PTHR30069:SF49">
    <property type="entry name" value="OUTER MEMBRANE PROTEIN C"/>
    <property type="match status" value="1"/>
</dbReference>
<organism evidence="13 14">
    <name type="scientific">Chitinophaga pollutisoli</name>
    <dbReference type="NCBI Taxonomy" id="3133966"/>
    <lineage>
        <taxon>Bacteria</taxon>
        <taxon>Pseudomonadati</taxon>
        <taxon>Bacteroidota</taxon>
        <taxon>Chitinophagia</taxon>
        <taxon>Chitinophagales</taxon>
        <taxon>Chitinophagaceae</taxon>
        <taxon>Chitinophaga</taxon>
    </lineage>
</organism>
<feature type="signal peptide" evidence="10">
    <location>
        <begin position="1"/>
        <end position="19"/>
    </location>
</feature>
<accession>A0ABZ2YR46</accession>
<keyword evidence="4 8" id="KW-0812">Transmembrane</keyword>
<keyword evidence="3 8" id="KW-1134">Transmembrane beta strand</keyword>
<dbReference type="Pfam" id="PF07715">
    <property type="entry name" value="Plug"/>
    <property type="match status" value="1"/>
</dbReference>
<reference evidence="14" key="1">
    <citation type="submission" date="2024-03" db="EMBL/GenBank/DDBJ databases">
        <title>Chitinophaga horti sp. nov., isolated from garden soil.</title>
        <authorList>
            <person name="Lee D.S."/>
            <person name="Han D.M."/>
            <person name="Baek J.H."/>
            <person name="Choi D.G."/>
            <person name="Jeon J.H."/>
            <person name="Jeon C.O."/>
        </authorList>
    </citation>
    <scope>NUCLEOTIDE SEQUENCE [LARGE SCALE GENOMIC DNA]</scope>
    <source>
        <strain evidence="14">GPA1</strain>
    </source>
</reference>
<keyword evidence="14" id="KW-1185">Reference proteome</keyword>
<evidence type="ECO:0000313" key="14">
    <source>
        <dbReference type="Proteomes" id="UP001485459"/>
    </source>
</evidence>
<dbReference type="InterPro" id="IPR036942">
    <property type="entry name" value="Beta-barrel_TonB_sf"/>
</dbReference>
<keyword evidence="13" id="KW-0675">Receptor</keyword>
<evidence type="ECO:0000259" key="12">
    <source>
        <dbReference type="Pfam" id="PF07715"/>
    </source>
</evidence>
<evidence type="ECO:0000256" key="3">
    <source>
        <dbReference type="ARBA" id="ARBA00022452"/>
    </source>
</evidence>
<evidence type="ECO:0000256" key="2">
    <source>
        <dbReference type="ARBA" id="ARBA00022448"/>
    </source>
</evidence>
<dbReference type="Proteomes" id="UP001485459">
    <property type="component" value="Chromosome"/>
</dbReference>
<dbReference type="InterPro" id="IPR012910">
    <property type="entry name" value="Plug_dom"/>
</dbReference>
<keyword evidence="7 8" id="KW-0998">Cell outer membrane</keyword>
<dbReference type="Pfam" id="PF00593">
    <property type="entry name" value="TonB_dep_Rec_b-barrel"/>
    <property type="match status" value="1"/>
</dbReference>
<evidence type="ECO:0000256" key="4">
    <source>
        <dbReference type="ARBA" id="ARBA00022692"/>
    </source>
</evidence>
<name>A0ABZ2YR46_9BACT</name>
<evidence type="ECO:0000259" key="11">
    <source>
        <dbReference type="Pfam" id="PF00593"/>
    </source>
</evidence>
<dbReference type="Gene3D" id="2.40.170.20">
    <property type="entry name" value="TonB-dependent receptor, beta-barrel domain"/>
    <property type="match status" value="1"/>
</dbReference>
<protein>
    <submittedName>
        <fullName evidence="13">TonB-dependent receptor</fullName>
    </submittedName>
</protein>
<gene>
    <name evidence="13" type="ORF">WJU16_25450</name>
</gene>
<keyword evidence="6 8" id="KW-0472">Membrane</keyword>
<evidence type="ECO:0000256" key="6">
    <source>
        <dbReference type="ARBA" id="ARBA00023136"/>
    </source>
</evidence>
<dbReference type="InterPro" id="IPR000531">
    <property type="entry name" value="Beta-barrel_TonB"/>
</dbReference>
<dbReference type="PANTHER" id="PTHR30069">
    <property type="entry name" value="TONB-DEPENDENT OUTER MEMBRANE RECEPTOR"/>
    <property type="match status" value="1"/>
</dbReference>
<evidence type="ECO:0000256" key="7">
    <source>
        <dbReference type="ARBA" id="ARBA00023237"/>
    </source>
</evidence>
<dbReference type="RefSeq" id="WP_341836169.1">
    <property type="nucleotide sequence ID" value="NZ_CP149822.1"/>
</dbReference>
<evidence type="ECO:0000256" key="8">
    <source>
        <dbReference type="PROSITE-ProRule" id="PRU01360"/>
    </source>
</evidence>
<keyword evidence="5 9" id="KW-0798">TonB box</keyword>
<evidence type="ECO:0000256" key="10">
    <source>
        <dbReference type="SAM" id="SignalP"/>
    </source>
</evidence>
<proteinExistence type="inferred from homology"/>
<dbReference type="Gene3D" id="2.170.130.10">
    <property type="entry name" value="TonB-dependent receptor, plug domain"/>
    <property type="match status" value="1"/>
</dbReference>
<evidence type="ECO:0000256" key="5">
    <source>
        <dbReference type="ARBA" id="ARBA00023077"/>
    </source>
</evidence>
<dbReference type="SUPFAM" id="SSF56935">
    <property type="entry name" value="Porins"/>
    <property type="match status" value="1"/>
</dbReference>
<dbReference type="PROSITE" id="PS52016">
    <property type="entry name" value="TONB_DEPENDENT_REC_3"/>
    <property type="match status" value="1"/>
</dbReference>
<evidence type="ECO:0000313" key="13">
    <source>
        <dbReference type="EMBL" id="WZN41314.1"/>
    </source>
</evidence>